<sequence length="210" mass="21439">MAVVFDNASTVGTGGTSIPAFTIANDATAVVAWISCQVSSGTDLSGMTATIGGQSMAKQIFSPTESLQLINLRLLNPPTGSQGITLTGLSGAARYYAGIAASYKGVRSFGAVVSGTANSISPTVNCSSELGDMVSNGIMYSGSLETYNQTLRGNKNTAAFVNQGVLLGDAPGAPSVQFQMTMTNSGQWICAALPLIGEKSSGNFFPLIMA</sequence>
<protein>
    <recommendedName>
        <fullName evidence="3">Minor tail protein</fullName>
    </recommendedName>
</protein>
<name>A0A1C9EHB2_9CAUD</name>
<evidence type="ECO:0000313" key="2">
    <source>
        <dbReference type="Proteomes" id="UP000204231"/>
    </source>
</evidence>
<dbReference type="GeneID" id="29066529"/>
<dbReference type="Proteomes" id="UP000204231">
    <property type="component" value="Segment"/>
</dbReference>
<reference evidence="1 2" key="1">
    <citation type="submission" date="2016-08" db="EMBL/GenBank/DDBJ databases">
        <authorList>
            <person name="Acevedo E."/>
            <person name="Azhar M."/>
            <person name="Golebiewska U.P."/>
            <person name="Grzywna D."/>
            <person name="Guardiola R."/>
            <person name="Jackson O."/>
            <person name="John N."/>
            <person name="Kanavatsas C."/>
            <person name="Khan S."/>
            <person name="Leong J."/>
            <person name="Mansilla E."/>
            <person name="Muladjanov Y."/>
            <person name="Nouel J."/>
            <person name="Oh S."/>
            <person name="Oppedisano M."/>
            <person name="Sajid A."/>
            <person name="Samper M."/>
            <person name="Ugbeva O."/>
            <person name="Delesalle V.A."/>
            <person name="Garlena R.A."/>
            <person name="Russell D.A."/>
            <person name="Pope W.H."/>
            <person name="Jacobs-Sera D."/>
            <person name="Hendrix R.W."/>
            <person name="Hatfull G.F."/>
        </authorList>
    </citation>
    <scope>NUCLEOTIDE SEQUENCE [LARGE SCALE GENOMIC DNA]</scope>
</reference>
<dbReference type="OrthoDB" id="27001at10239"/>
<organism evidence="1 2">
    <name type="scientific">Mycobacterium phage Tonenili</name>
    <dbReference type="NCBI Taxonomy" id="1891703"/>
    <lineage>
        <taxon>Viruses</taxon>
        <taxon>Duplodnaviria</taxon>
        <taxon>Heunggongvirae</taxon>
        <taxon>Uroviricota</taxon>
        <taxon>Caudoviricetes</taxon>
        <taxon>Ceeclamvirinae</taxon>
        <taxon>Bixzunavirus</taxon>
        <taxon>Bixzunavirus tonenili</taxon>
    </lineage>
</organism>
<keyword evidence="2" id="KW-1185">Reference proteome</keyword>
<dbReference type="EMBL" id="KX752698">
    <property type="protein sequence ID" value="AON96878.1"/>
    <property type="molecule type" value="Genomic_DNA"/>
</dbReference>
<gene>
    <name evidence="1" type="ORF">SEA_TONENILI_131</name>
</gene>
<accession>A0A1C9EHB2</accession>
<proteinExistence type="predicted"/>
<evidence type="ECO:0008006" key="3">
    <source>
        <dbReference type="Google" id="ProtNLM"/>
    </source>
</evidence>
<evidence type="ECO:0000313" key="1">
    <source>
        <dbReference type="EMBL" id="AON96878.1"/>
    </source>
</evidence>
<dbReference type="KEGG" id="vg:29066529"/>
<dbReference type="RefSeq" id="YP_009287991.1">
    <property type="nucleotide sequence ID" value="NC_031080.1"/>
</dbReference>